<dbReference type="GO" id="GO:0005524">
    <property type="term" value="F:ATP binding"/>
    <property type="evidence" value="ECO:0007669"/>
    <property type="project" value="UniProtKB-KW"/>
</dbReference>
<evidence type="ECO:0000313" key="15">
    <source>
        <dbReference type="Proteomes" id="UP000234239"/>
    </source>
</evidence>
<dbReference type="NCBIfam" id="NF003921">
    <property type="entry name" value="PRK05443.2-2"/>
    <property type="match status" value="1"/>
</dbReference>
<dbReference type="EC" id="2.7.4.1" evidence="6 7"/>
<evidence type="ECO:0000259" key="11">
    <source>
        <dbReference type="Pfam" id="PF17941"/>
    </source>
</evidence>
<dbReference type="KEGG" id="asan:AWM72_00670"/>
<evidence type="ECO:0000256" key="1">
    <source>
        <dbReference type="ARBA" id="ARBA00022553"/>
    </source>
</evidence>
<evidence type="ECO:0000313" key="13">
    <source>
        <dbReference type="EMBL" id="PKZ23009.1"/>
    </source>
</evidence>
<dbReference type="Pfam" id="PF17941">
    <property type="entry name" value="PP_kinase_C_1"/>
    <property type="match status" value="1"/>
</dbReference>
<dbReference type="GeneID" id="92902585"/>
<dbReference type="GO" id="GO:0006799">
    <property type="term" value="P:polyphosphate biosynthetic process"/>
    <property type="evidence" value="ECO:0007669"/>
    <property type="project" value="UniProtKB-UniRule"/>
</dbReference>
<keyword evidence="1 6" id="KW-0597">Phosphoprotein</keyword>
<reference evidence="14" key="2">
    <citation type="submission" date="2016-01" db="EMBL/GenBank/DDBJ databases">
        <title>Six Aerococcus type strain genome sequencing and assembly using PacBio and Illumina Hiseq.</title>
        <authorList>
            <person name="Carkaci D."/>
            <person name="Dargis R."/>
            <person name="Nielsen X.C."/>
            <person name="Skovgaard O."/>
            <person name="Fuursted K."/>
            <person name="Christensen J.J."/>
        </authorList>
    </citation>
    <scope>NUCLEOTIDE SEQUENCE [LARGE SCALE GENOMIC DNA]</scope>
    <source>
        <strain evidence="14">CCUG43001</strain>
    </source>
</reference>
<dbReference type="NCBIfam" id="TIGR03705">
    <property type="entry name" value="poly_P_kin"/>
    <property type="match status" value="1"/>
</dbReference>
<evidence type="ECO:0000256" key="4">
    <source>
        <dbReference type="ARBA" id="ARBA00022777"/>
    </source>
</evidence>
<dbReference type="GO" id="GO:0046872">
    <property type="term" value="F:metal ion binding"/>
    <property type="evidence" value="ECO:0007669"/>
    <property type="project" value="UniProtKB-KW"/>
</dbReference>
<dbReference type="NCBIfam" id="NF003917">
    <property type="entry name" value="PRK05443.1-1"/>
    <property type="match status" value="1"/>
</dbReference>
<comment type="cofactor">
    <cofactor evidence="6">
        <name>Mg(2+)</name>
        <dbReference type="ChEBI" id="CHEBI:18420"/>
    </cofactor>
</comment>
<comment type="similarity">
    <text evidence="6 7">Belongs to the polyphosphate kinase 1 (PPK1) family.</text>
</comment>
<evidence type="ECO:0000259" key="10">
    <source>
        <dbReference type="Pfam" id="PF13090"/>
    </source>
</evidence>
<evidence type="ECO:0000256" key="6">
    <source>
        <dbReference type="HAMAP-Rule" id="MF_00347"/>
    </source>
</evidence>
<dbReference type="Gene3D" id="1.20.58.310">
    <property type="entry name" value="Polyphosphate kinase N-terminal domain"/>
    <property type="match status" value="1"/>
</dbReference>
<feature type="binding site" evidence="6">
    <location>
        <position position="599"/>
    </location>
    <ligand>
        <name>ATP</name>
        <dbReference type="ChEBI" id="CHEBI:30616"/>
    </ligand>
</feature>
<dbReference type="InterPro" id="IPR041108">
    <property type="entry name" value="PP_kinase_C_1"/>
</dbReference>
<dbReference type="Gene3D" id="3.30.870.10">
    <property type="entry name" value="Endonuclease Chain A"/>
    <property type="match status" value="2"/>
</dbReference>
<organism evidence="12 14">
    <name type="scientific">Aerococcus sanguinicola</name>
    <dbReference type="NCBI Taxonomy" id="119206"/>
    <lineage>
        <taxon>Bacteria</taxon>
        <taxon>Bacillati</taxon>
        <taxon>Bacillota</taxon>
        <taxon>Bacilli</taxon>
        <taxon>Lactobacillales</taxon>
        <taxon>Aerococcaceae</taxon>
        <taxon>Aerococcus</taxon>
    </lineage>
</organism>
<dbReference type="InterPro" id="IPR025200">
    <property type="entry name" value="PPK_C_dom2"/>
</dbReference>
<keyword evidence="3 6" id="KW-0547">Nucleotide-binding</keyword>
<sequence length="713" mass="82313">MTEDKAKDIKNPDYYDNREVSWLSFNYRVLQEAADKRNPLLERLGFLAIGSSNLDEFMMVRVAGLQDQSHMQGDTRDSKKHWTPDQQLDAIAKANRENVDYQYKLLDRLTQICAKNKIHFSPVDSLGDKEIDQVKQYFNEQIFPGLTPLGIDAYRPFPNLNNKVSNLFVNLQSDQGEEIAIVPIPQLLDRYYHFEKQGQHYLVDLHDIVQYFIGELFPGYQVLSSFYFRVTRNADLELHEEGAQDLLVVIEDYLKKRRNGIAVRIEFDQRQVDPESFHQNVAFLMDELQLQDRDAYFLNGPLDLTGLNEAVDLLEDAFPEMTFKDFSPVYPPELEHEGLFEYIEKKDLFLHHPYDSFDPIVEFISQAADDPATIAIKMTLYRVSSDSPIVKALKRAAENGKQVTVLVELKARFDEENNVQWAKVLEEAGCHVIYGKSHLKTHSKISLVVKRQGKQLKRFVHLGTGNYNDKTARGYTDMGVLTTNPEIGEDATNFFNYLSGYAEQPDYHHLHVSPFDIRDSYIEDINDEIEMHKKYGNGKIIAKMNSLTSLDIIRKLYEASQAGVQVDLIIRGICCLIPGIPGLSDNIRVISVVGRFLEHSRIYYFHNNGQEKLFLSSADMMTRNMIRRVEIEFPILDPSIHNEIMNILKVYFADNTKARYKLPDSSYAYVQNDKAEVSAQEEFMKKALAKKSSQGPSQAKKRWFQRLPFSFRK</sequence>
<dbReference type="GO" id="GO:0009358">
    <property type="term" value="C:polyphosphate kinase complex"/>
    <property type="evidence" value="ECO:0007669"/>
    <property type="project" value="InterPro"/>
</dbReference>
<comment type="PTM">
    <text evidence="6 7">An intermediate of this reaction is the autophosphorylated ppk in which a phosphate is covalently linked to a histidine residue through a N-P bond.</text>
</comment>
<dbReference type="Proteomes" id="UP000234239">
    <property type="component" value="Unassembled WGS sequence"/>
</dbReference>
<protein>
    <recommendedName>
        <fullName evidence="6 7">Polyphosphate kinase</fullName>
        <ecNumber evidence="6 7">2.7.4.1</ecNumber>
    </recommendedName>
    <alternativeName>
        <fullName evidence="6">ATP-polyphosphate phosphotransferase</fullName>
    </alternativeName>
    <alternativeName>
        <fullName evidence="6">Polyphosphoric acid kinase</fullName>
    </alternativeName>
</protein>
<keyword evidence="2 6" id="KW-0808">Transferase</keyword>
<dbReference type="AlphaFoldDB" id="A0A0X8FBA7"/>
<dbReference type="InterPro" id="IPR003414">
    <property type="entry name" value="PP_kinase"/>
</dbReference>
<evidence type="ECO:0000313" key="12">
    <source>
        <dbReference type="EMBL" id="AMB93382.1"/>
    </source>
</evidence>
<dbReference type="InterPro" id="IPR036832">
    <property type="entry name" value="PPK_N_dom_sf"/>
</dbReference>
<feature type="domain" description="Polyphosphate kinase N-terminal" evidence="9">
    <location>
        <begin position="15"/>
        <end position="120"/>
    </location>
</feature>
<keyword evidence="4 6" id="KW-0418">Kinase</keyword>
<feature type="domain" description="Polyphosphate kinase C-terminal" evidence="10">
    <location>
        <begin position="510"/>
        <end position="680"/>
    </location>
</feature>
<evidence type="ECO:0000313" key="14">
    <source>
        <dbReference type="Proteomes" id="UP000069912"/>
    </source>
</evidence>
<evidence type="ECO:0000259" key="9">
    <source>
        <dbReference type="Pfam" id="PF13089"/>
    </source>
</evidence>
<comment type="catalytic activity">
    <reaction evidence="6 7">
        <text>[phosphate](n) + ATP = [phosphate](n+1) + ADP</text>
        <dbReference type="Rhea" id="RHEA:19573"/>
        <dbReference type="Rhea" id="RHEA-COMP:9859"/>
        <dbReference type="Rhea" id="RHEA-COMP:14280"/>
        <dbReference type="ChEBI" id="CHEBI:16838"/>
        <dbReference type="ChEBI" id="CHEBI:30616"/>
        <dbReference type="ChEBI" id="CHEBI:456216"/>
        <dbReference type="EC" id="2.7.4.1"/>
    </reaction>
</comment>
<dbReference type="PANTHER" id="PTHR30218">
    <property type="entry name" value="POLYPHOSPHATE KINASE"/>
    <property type="match status" value="1"/>
</dbReference>
<dbReference type="InterPro" id="IPR025198">
    <property type="entry name" value="PPK_N_dom"/>
</dbReference>
<keyword evidence="6" id="KW-0460">Magnesium</keyword>
<dbReference type="Proteomes" id="UP000069912">
    <property type="component" value="Chromosome"/>
</dbReference>
<evidence type="ECO:0000256" key="3">
    <source>
        <dbReference type="ARBA" id="ARBA00022741"/>
    </source>
</evidence>
<dbReference type="InterPro" id="IPR036830">
    <property type="entry name" value="PP_kinase_middle_dom_sf"/>
</dbReference>
<evidence type="ECO:0000256" key="7">
    <source>
        <dbReference type="RuleBase" id="RU003800"/>
    </source>
</evidence>
<feature type="domain" description="Polyphosphate kinase C-terminal" evidence="11">
    <location>
        <begin position="339"/>
        <end position="503"/>
    </location>
</feature>
<dbReference type="SUPFAM" id="SSF143724">
    <property type="entry name" value="PHP14-like"/>
    <property type="match status" value="1"/>
</dbReference>
<feature type="binding site" evidence="6">
    <location>
        <position position="475"/>
    </location>
    <ligand>
        <name>ATP</name>
        <dbReference type="ChEBI" id="CHEBI:30616"/>
    </ligand>
</feature>
<dbReference type="CDD" id="cd09165">
    <property type="entry name" value="PLDc_PaPPK1_C1_like"/>
    <property type="match status" value="1"/>
</dbReference>
<dbReference type="EMBL" id="PKGY01000001">
    <property type="protein sequence ID" value="PKZ23009.1"/>
    <property type="molecule type" value="Genomic_DNA"/>
</dbReference>
<feature type="binding site" evidence="6">
    <location>
        <position position="53"/>
    </location>
    <ligand>
        <name>ATP</name>
        <dbReference type="ChEBI" id="CHEBI:30616"/>
    </ligand>
</feature>
<feature type="active site" description="Phosphohistidine intermediate" evidence="6">
    <location>
        <position position="442"/>
    </location>
</feature>
<name>A0A0X8FBA7_9LACT</name>
<dbReference type="RefSeq" id="WP_067971700.1">
    <property type="nucleotide sequence ID" value="NZ_CAJHLO010000001.1"/>
</dbReference>
<dbReference type="EMBL" id="CP014160">
    <property type="protein sequence ID" value="AMB93382.1"/>
    <property type="molecule type" value="Genomic_DNA"/>
</dbReference>
<proteinExistence type="inferred from homology"/>
<dbReference type="SUPFAM" id="SSF56024">
    <property type="entry name" value="Phospholipase D/nuclease"/>
    <property type="match status" value="2"/>
</dbReference>
<dbReference type="Pfam" id="PF02503">
    <property type="entry name" value="PP_kinase"/>
    <property type="match status" value="1"/>
</dbReference>
<dbReference type="InterPro" id="IPR024953">
    <property type="entry name" value="PP_kinase_middle"/>
</dbReference>
<dbReference type="PANTHER" id="PTHR30218:SF0">
    <property type="entry name" value="POLYPHOSPHATE KINASE"/>
    <property type="match status" value="1"/>
</dbReference>
<accession>A0A0X8FBA7</accession>
<keyword evidence="5 6" id="KW-0067">ATP-binding</keyword>
<feature type="binding site" evidence="6">
    <location>
        <position position="382"/>
    </location>
    <ligand>
        <name>Mg(2+)</name>
        <dbReference type="ChEBI" id="CHEBI:18420"/>
    </ligand>
</feature>
<evidence type="ECO:0000259" key="8">
    <source>
        <dbReference type="Pfam" id="PF02503"/>
    </source>
</evidence>
<dbReference type="NCBIfam" id="NF003918">
    <property type="entry name" value="PRK05443.1-2"/>
    <property type="match status" value="1"/>
</dbReference>
<reference evidence="12 14" key="1">
    <citation type="journal article" date="2016" name="Genome Announc.">
        <title>Complete Genome Sequences of Aerococcus christensenii CCUG 28831T, Aerococcus sanguinicola CCUG 43001T, Aerococcus urinae CCUG 36881T, Aerococcus urinaeequi CCUG 28094T, Aerococcus urinaehominis CCUG 42038 BT, and Aerococcus viridans CCUG 4311T.</title>
        <authorList>
            <person name="Carkaci D."/>
            <person name="Dargis R."/>
            <person name="Nielsen X.C."/>
            <person name="Skovgaard O."/>
            <person name="Fuursted K."/>
            <person name="Christensen J.J."/>
        </authorList>
    </citation>
    <scope>NUCLEOTIDE SEQUENCE [LARGE SCALE GENOMIC DNA]</scope>
    <source>
        <strain evidence="12 14">CCUG43001</strain>
    </source>
</reference>
<keyword evidence="14" id="KW-1185">Reference proteome</keyword>
<dbReference type="Pfam" id="PF13090">
    <property type="entry name" value="PP_kinase_C"/>
    <property type="match status" value="1"/>
</dbReference>
<evidence type="ECO:0000256" key="5">
    <source>
        <dbReference type="ARBA" id="ARBA00022840"/>
    </source>
</evidence>
<dbReference type="SUPFAM" id="SSF140356">
    <property type="entry name" value="PPK N-terminal domain-like"/>
    <property type="match status" value="1"/>
</dbReference>
<dbReference type="Pfam" id="PF13089">
    <property type="entry name" value="PP_kinase_N"/>
    <property type="match status" value="1"/>
</dbReference>
<dbReference type="CDD" id="cd09168">
    <property type="entry name" value="PLDc_PaPPK1_C2_like"/>
    <property type="match status" value="1"/>
</dbReference>
<feature type="binding site" evidence="6">
    <location>
        <position position="412"/>
    </location>
    <ligand>
        <name>Mg(2+)</name>
        <dbReference type="ChEBI" id="CHEBI:18420"/>
    </ligand>
</feature>
<dbReference type="HAMAP" id="MF_00347">
    <property type="entry name" value="Polyphosphate_kinase"/>
    <property type="match status" value="1"/>
</dbReference>
<gene>
    <name evidence="6" type="primary">ppk</name>
    <name evidence="12" type="ORF">AWM72_00670</name>
    <name evidence="13" type="ORF">CYJ28_00175</name>
</gene>
<dbReference type="GO" id="GO:0008976">
    <property type="term" value="F:polyphosphate kinase activity"/>
    <property type="evidence" value="ECO:0007669"/>
    <property type="project" value="UniProtKB-UniRule"/>
</dbReference>
<dbReference type="PIRSF" id="PIRSF015589">
    <property type="entry name" value="PP_kinase"/>
    <property type="match status" value="1"/>
</dbReference>
<comment type="function">
    <text evidence="6 7">Catalyzes the reversible transfer of the terminal phosphate of ATP to form a long-chain polyphosphate (polyP).</text>
</comment>
<evidence type="ECO:0000256" key="2">
    <source>
        <dbReference type="ARBA" id="ARBA00022679"/>
    </source>
</evidence>
<reference evidence="13 15" key="3">
    <citation type="submission" date="2017-12" db="EMBL/GenBank/DDBJ databases">
        <title>Phylogenetic diversity of female urinary microbiome.</title>
        <authorList>
            <person name="Thomas-White K."/>
            <person name="Wolfe A.J."/>
        </authorList>
    </citation>
    <scope>NUCLEOTIDE SEQUENCE [LARGE SCALE GENOMIC DNA]</scope>
    <source>
        <strain evidence="13 15">UMB0139</strain>
    </source>
</reference>
<keyword evidence="6" id="KW-0479">Metal-binding</keyword>
<dbReference type="NCBIfam" id="NF003920">
    <property type="entry name" value="PRK05443.2-1"/>
    <property type="match status" value="1"/>
</dbReference>
<feature type="domain" description="Polyphosphate kinase middle" evidence="8">
    <location>
        <begin position="132"/>
        <end position="308"/>
    </location>
</feature>
<dbReference type="Gene3D" id="3.30.1840.10">
    <property type="entry name" value="Polyphosphate kinase middle domain"/>
    <property type="match status" value="1"/>
</dbReference>
<dbReference type="OrthoDB" id="9761456at2"/>
<feature type="binding site" evidence="6">
    <location>
        <position position="571"/>
    </location>
    <ligand>
        <name>ATP</name>
        <dbReference type="ChEBI" id="CHEBI:30616"/>
    </ligand>
</feature>